<proteinExistence type="predicted"/>
<comment type="caution">
    <text evidence="1">The sequence shown here is derived from an EMBL/GenBank/DDBJ whole genome shotgun (WGS) entry which is preliminary data.</text>
</comment>
<accession>A0A2P2DV41</accession>
<keyword evidence="2" id="KW-1185">Reference proteome</keyword>
<dbReference type="Proteomes" id="UP000245133">
    <property type="component" value="Unassembled WGS sequence"/>
</dbReference>
<protein>
    <submittedName>
        <fullName evidence="1">Uncharacterized protein</fullName>
    </submittedName>
</protein>
<evidence type="ECO:0000313" key="1">
    <source>
        <dbReference type="EMBL" id="GBF48506.1"/>
    </source>
</evidence>
<sequence>MNIGIVSIKKIIEPKVVDSESDPLAFAQSNQTVPVITQKRSSLRERIVRDHVMVLYHEEENKNEGLAYRFELILLGSGGGQQIATISSKWFTIILNLSTARLGSN</sequence>
<dbReference type="EMBL" id="BFBB01000001">
    <property type="protein sequence ID" value="GBF48506.1"/>
    <property type="molecule type" value="Genomic_DNA"/>
</dbReference>
<gene>
    <name evidence="1" type="ORF">LPTSP4_00050</name>
</gene>
<organism evidence="1 2">
    <name type="scientific">Leptospira ryugenii</name>
    <dbReference type="NCBI Taxonomy" id="1917863"/>
    <lineage>
        <taxon>Bacteria</taxon>
        <taxon>Pseudomonadati</taxon>
        <taxon>Spirochaetota</taxon>
        <taxon>Spirochaetia</taxon>
        <taxon>Leptospirales</taxon>
        <taxon>Leptospiraceae</taxon>
        <taxon>Leptospira</taxon>
    </lineage>
</organism>
<name>A0A2P2DV41_9LEPT</name>
<dbReference type="AlphaFoldDB" id="A0A2P2DV41"/>
<evidence type="ECO:0000313" key="2">
    <source>
        <dbReference type="Proteomes" id="UP000245133"/>
    </source>
</evidence>
<reference evidence="1 2" key="1">
    <citation type="submission" date="2018-02" db="EMBL/GenBank/DDBJ databases">
        <title>Novel Leptospira species isolated from soil and water in Japan.</title>
        <authorList>
            <person name="Nakao R."/>
            <person name="Masuzawa T."/>
        </authorList>
    </citation>
    <scope>NUCLEOTIDE SEQUENCE [LARGE SCALE GENOMIC DNA]</scope>
    <source>
        <strain evidence="1 2">YH101</strain>
    </source>
</reference>